<keyword evidence="2" id="KW-1133">Transmembrane helix</keyword>
<evidence type="ECO:0000313" key="3">
    <source>
        <dbReference type="EMBL" id="AVK77025.1"/>
    </source>
</evidence>
<dbReference type="Proteomes" id="UP000249758">
    <property type="component" value="Segment"/>
</dbReference>
<dbReference type="KEGG" id="vg:36841480"/>
<dbReference type="GeneID" id="36841480"/>
<evidence type="ECO:0000256" key="2">
    <source>
        <dbReference type="SAM" id="Phobius"/>
    </source>
</evidence>
<feature type="transmembrane region" description="Helical" evidence="2">
    <location>
        <begin position="123"/>
        <end position="156"/>
    </location>
</feature>
<name>A0A2U7UF86_9VIRU</name>
<proteinExistence type="predicted"/>
<dbReference type="RefSeq" id="YP_009481021.1">
    <property type="nucleotide sequence ID" value="NC_037665.1"/>
</dbReference>
<keyword evidence="2" id="KW-0812">Transmembrane</keyword>
<reference evidence="3" key="1">
    <citation type="journal article" date="2018" name="Nat. Commun.">
        <title>Diversity and evolution of the emerging Pandoraviridae family.</title>
        <authorList>
            <person name="Legendre M."/>
            <person name="Fabre E."/>
            <person name="Poirot O."/>
            <person name="Jeudy S."/>
            <person name="Lartigue A."/>
            <person name="Alempic J.M."/>
            <person name="Beucher L."/>
            <person name="Philippe N."/>
            <person name="Bertaux L."/>
            <person name="Christo-Foroux E."/>
            <person name="Labadie K."/>
            <person name="Coute Y."/>
            <person name="Abergel C."/>
            <person name="Claverie J.M."/>
        </authorList>
    </citation>
    <scope>NUCLEOTIDE SEQUENCE [LARGE SCALE GENOMIC DNA]</scope>
    <source>
        <strain evidence="3">Macleodensis</strain>
    </source>
</reference>
<sequence>MHANKHNHMGDNDKRRGAPTKTHRRLCPRARVSLFADCVYDAAERAAVDMDVPRHSLKIKIALDPALSPCSTGATAYYYQSFIRVRRGPAPTVDVPSVDALLYHEMGHLVDCTGHRLLAALRILAHVVAVILAMAIWTPSVLLCNAALSALGIGIAPTHTNAYIALAAVTGWWACICWFTIGWCPEREIWRRLDMRISHKMEMTANRLAADALLTRRGDDGIKAVAAMLINLRRGADRGRKITGGHPPARVELRALLDHLQTAHRIQAVFGWTDKRAGKRTASLYRNDQPLCDATFTTTRTTRRYRRRACHSDAH</sequence>
<gene>
    <name evidence="3" type="ORF">pmac_cds_337</name>
</gene>
<feature type="transmembrane region" description="Helical" evidence="2">
    <location>
        <begin position="162"/>
        <end position="184"/>
    </location>
</feature>
<accession>A0A2U7UF86</accession>
<dbReference type="EMBL" id="MG011691">
    <property type="protein sequence ID" value="AVK77025.1"/>
    <property type="molecule type" value="Genomic_DNA"/>
</dbReference>
<keyword evidence="2" id="KW-0472">Membrane</keyword>
<organism evidence="3">
    <name type="scientific">Pandoravirus macleodensis</name>
    <dbReference type="NCBI Taxonomy" id="2107707"/>
    <lineage>
        <taxon>Viruses</taxon>
        <taxon>Pandoravirus</taxon>
    </lineage>
</organism>
<evidence type="ECO:0000256" key="1">
    <source>
        <dbReference type="SAM" id="MobiDB-lite"/>
    </source>
</evidence>
<feature type="region of interest" description="Disordered" evidence="1">
    <location>
        <begin position="1"/>
        <end position="23"/>
    </location>
</feature>
<protein>
    <submittedName>
        <fullName evidence="3">Uncharacterized protein</fullName>
    </submittedName>
</protein>